<evidence type="ECO:0000313" key="1">
    <source>
        <dbReference type="EMBL" id="MXP75148.1"/>
    </source>
</evidence>
<protein>
    <submittedName>
        <fullName evidence="1">Uncharacterized protein</fullName>
    </submittedName>
</protein>
<organism evidence="1 2">
    <name type="scientific">Sporofaciens musculi</name>
    <dbReference type="NCBI Taxonomy" id="2681861"/>
    <lineage>
        <taxon>Bacteria</taxon>
        <taxon>Bacillati</taxon>
        <taxon>Bacillota</taxon>
        <taxon>Clostridia</taxon>
        <taxon>Lachnospirales</taxon>
        <taxon>Lachnospiraceae</taxon>
        <taxon>Sporofaciens</taxon>
    </lineage>
</organism>
<name>A0A7X3SI72_9FIRM</name>
<reference evidence="1 2" key="1">
    <citation type="submission" date="2019-12" db="EMBL/GenBank/DDBJ databases">
        <title>Sporaefaciens musculi gen. nov., sp. nov., a novel bacterium isolated from the caecum of an obese mouse.</title>
        <authorList>
            <person name="Rasmussen T.S."/>
            <person name="Streidl T."/>
            <person name="Hitch T.C.A."/>
            <person name="Wortmann E."/>
            <person name="Deptula P."/>
            <person name="Hansen M."/>
            <person name="Nielsen D.S."/>
            <person name="Clavel T."/>
            <person name="Vogensen F.K."/>
        </authorList>
    </citation>
    <scope>NUCLEOTIDE SEQUENCE [LARGE SCALE GENOMIC DNA]</scope>
    <source>
        <strain evidence="1 2">WCA-9-b2</strain>
    </source>
</reference>
<gene>
    <name evidence="1" type="ORF">GN277_07055</name>
</gene>
<sequence length="62" mass="7006">MKKKKDVFGYFDFIPVSKEEKEKIEGQIKAEIPVRMFIIRGDKIYCGGEDTGGGGHQDERGV</sequence>
<dbReference type="RefSeq" id="WP_159750456.1">
    <property type="nucleotide sequence ID" value="NZ_WUQX01000001.1"/>
</dbReference>
<accession>A0A7X3SI72</accession>
<proteinExistence type="predicted"/>
<comment type="caution">
    <text evidence="1">The sequence shown here is derived from an EMBL/GenBank/DDBJ whole genome shotgun (WGS) entry which is preliminary data.</text>
</comment>
<dbReference type="AlphaFoldDB" id="A0A7X3SI72"/>
<dbReference type="Proteomes" id="UP000460412">
    <property type="component" value="Unassembled WGS sequence"/>
</dbReference>
<evidence type="ECO:0000313" key="2">
    <source>
        <dbReference type="Proteomes" id="UP000460412"/>
    </source>
</evidence>
<keyword evidence="2" id="KW-1185">Reference proteome</keyword>
<dbReference type="EMBL" id="WUQX01000001">
    <property type="protein sequence ID" value="MXP75148.1"/>
    <property type="molecule type" value="Genomic_DNA"/>
</dbReference>